<feature type="transmembrane region" description="Helical" evidence="1">
    <location>
        <begin position="286"/>
        <end position="305"/>
    </location>
</feature>
<dbReference type="InterPro" id="IPR002656">
    <property type="entry name" value="Acyl_transf_3_dom"/>
</dbReference>
<feature type="transmembrane region" description="Helical" evidence="1">
    <location>
        <begin position="312"/>
        <end position="330"/>
    </location>
</feature>
<reference evidence="3 4" key="1">
    <citation type="submission" date="2006-10" db="EMBL/GenBank/DDBJ databases">
        <title>Complete sequence of Syntrophobacter fumaroxidans MPOB.</title>
        <authorList>
            <consortium name="US DOE Joint Genome Institute"/>
            <person name="Copeland A."/>
            <person name="Lucas S."/>
            <person name="Lapidus A."/>
            <person name="Barry K."/>
            <person name="Detter J.C."/>
            <person name="Glavina del Rio T."/>
            <person name="Hammon N."/>
            <person name="Israni S."/>
            <person name="Pitluck S."/>
            <person name="Goltsman E.G."/>
            <person name="Martinez M."/>
            <person name="Schmutz J."/>
            <person name="Larimer F."/>
            <person name="Land M."/>
            <person name="Hauser L."/>
            <person name="Kyrpides N."/>
            <person name="Kim E."/>
            <person name="Boone D.R."/>
            <person name="Brockman F."/>
            <person name="Culley D."/>
            <person name="Ferry J."/>
            <person name="Gunsalus R."/>
            <person name="McInerney M.J."/>
            <person name="Morrison M."/>
            <person name="Plugge C."/>
            <person name="Rohlin L."/>
            <person name="Scholten J."/>
            <person name="Sieber J."/>
            <person name="Stams A.J.M."/>
            <person name="Worm P."/>
            <person name="Henstra A.M."/>
            <person name="Richardson P."/>
        </authorList>
    </citation>
    <scope>NUCLEOTIDE SEQUENCE [LARGE SCALE GENOMIC DNA]</scope>
    <source>
        <strain evidence="4">DSM 10017 / MPOB</strain>
    </source>
</reference>
<sequence length="382" mass="43426">MQTAHTRPIPPQRLTWPDMMKGISILWIVFFHFFHAYNNGRFPWLLGFGNFSAWLAEQHSGSILGTISAALEGIAAVVFERGSQAVGVFIVLSGFGLAYSLAGSGGRPGGWNSWYRRRLLRLFPIYWLAHLIYLVSPFMDRQDPIDFRFVLSVLGDRFYPAETVFYYLVPAWWFFGLLLQLYLFFPLFSRLLDKAGEVKFLILCGVFTLLSRYLLSEVLEANGNYAQGAFFGARLWEFAFGMVVGRRYFLRTGETERRLFSWRASGAGIVIYILGAYSYQPTFTNIFTDMLIGTGLFIIIAHAAVRMDRWPAAARLLSSVGVYSYSLYLLHQPYAIYFGKLLREFEMPAYIAASCAITAIMTVGTMPLEKYTNRFAGRLFGG</sequence>
<organism evidence="3 4">
    <name type="scientific">Syntrophobacter fumaroxidans (strain DSM 10017 / MPOB)</name>
    <dbReference type="NCBI Taxonomy" id="335543"/>
    <lineage>
        <taxon>Bacteria</taxon>
        <taxon>Pseudomonadati</taxon>
        <taxon>Thermodesulfobacteriota</taxon>
        <taxon>Syntrophobacteria</taxon>
        <taxon>Syntrophobacterales</taxon>
        <taxon>Syntrophobacteraceae</taxon>
        <taxon>Syntrophobacter</taxon>
    </lineage>
</organism>
<keyword evidence="4" id="KW-1185">Reference proteome</keyword>
<dbReference type="InParanoid" id="A0LP70"/>
<proteinExistence type="predicted"/>
<evidence type="ECO:0000259" key="2">
    <source>
        <dbReference type="Pfam" id="PF01757"/>
    </source>
</evidence>
<protein>
    <submittedName>
        <fullName evidence="3">Acyltransferase 3</fullName>
    </submittedName>
</protein>
<feature type="transmembrane region" description="Helical" evidence="1">
    <location>
        <begin position="164"/>
        <end position="185"/>
    </location>
</feature>
<evidence type="ECO:0000313" key="3">
    <source>
        <dbReference type="EMBL" id="ABK19222.1"/>
    </source>
</evidence>
<feature type="transmembrane region" description="Helical" evidence="1">
    <location>
        <begin position="122"/>
        <end position="139"/>
    </location>
</feature>
<keyword evidence="3" id="KW-0012">Acyltransferase</keyword>
<dbReference type="EMBL" id="CP000478">
    <property type="protein sequence ID" value="ABK19222.1"/>
    <property type="molecule type" value="Genomic_DNA"/>
</dbReference>
<evidence type="ECO:0000313" key="4">
    <source>
        <dbReference type="Proteomes" id="UP000001784"/>
    </source>
</evidence>
<dbReference type="GO" id="GO:0016747">
    <property type="term" value="F:acyltransferase activity, transferring groups other than amino-acyl groups"/>
    <property type="evidence" value="ECO:0007669"/>
    <property type="project" value="InterPro"/>
</dbReference>
<dbReference type="STRING" id="335543.Sfum_3552"/>
<dbReference type="RefSeq" id="WP_011700347.1">
    <property type="nucleotide sequence ID" value="NC_008554.1"/>
</dbReference>
<feature type="transmembrane region" description="Helical" evidence="1">
    <location>
        <begin position="85"/>
        <end position="102"/>
    </location>
</feature>
<dbReference type="HOGENOM" id="CLU_723461_0_0_7"/>
<gene>
    <name evidence="3" type="ordered locus">Sfum_3552</name>
</gene>
<dbReference type="eggNOG" id="COG1835">
    <property type="taxonomic scope" value="Bacteria"/>
</dbReference>
<accession>A0LP70</accession>
<keyword evidence="1" id="KW-1133">Transmembrane helix</keyword>
<dbReference type="Pfam" id="PF01757">
    <property type="entry name" value="Acyl_transf_3"/>
    <property type="match status" value="1"/>
</dbReference>
<keyword evidence="1" id="KW-0472">Membrane</keyword>
<dbReference type="InterPro" id="IPR050879">
    <property type="entry name" value="Acyltransferase_3"/>
</dbReference>
<name>A0LP70_SYNFM</name>
<feature type="transmembrane region" description="Helical" evidence="1">
    <location>
        <begin position="350"/>
        <end position="368"/>
    </location>
</feature>
<feature type="transmembrane region" description="Helical" evidence="1">
    <location>
        <begin position="197"/>
        <end position="215"/>
    </location>
</feature>
<dbReference type="PANTHER" id="PTHR23028">
    <property type="entry name" value="ACETYLTRANSFERASE"/>
    <property type="match status" value="1"/>
</dbReference>
<feature type="transmembrane region" description="Helical" evidence="1">
    <location>
        <begin position="260"/>
        <end position="280"/>
    </location>
</feature>
<dbReference type="Proteomes" id="UP000001784">
    <property type="component" value="Chromosome"/>
</dbReference>
<feature type="domain" description="Acyltransferase 3" evidence="2">
    <location>
        <begin position="15"/>
        <end position="364"/>
    </location>
</feature>
<dbReference type="KEGG" id="sfu:Sfum_3552"/>
<evidence type="ECO:0000256" key="1">
    <source>
        <dbReference type="SAM" id="Phobius"/>
    </source>
</evidence>
<feature type="transmembrane region" description="Helical" evidence="1">
    <location>
        <begin position="20"/>
        <end position="38"/>
    </location>
</feature>
<keyword evidence="3" id="KW-0808">Transferase</keyword>
<dbReference type="OrthoDB" id="9796461at2"/>
<dbReference type="AlphaFoldDB" id="A0LP70"/>
<keyword evidence="1" id="KW-0812">Transmembrane</keyword>
<feature type="transmembrane region" description="Helical" evidence="1">
    <location>
        <begin position="227"/>
        <end position="248"/>
    </location>
</feature>